<sequence length="203" mass="21386">MNEAGQIGSCWRLRIAQLGVLVSCLPILGWATGTPWLVRASATHAAIVPTTALGFCLLFLSAALIEAGRREQLQARLILAAAGLVIADRLYPDLQALPAMLGIARDAPAPGDAMSLPTAGGLLLGALVLWRLRQDRDSVGTLALTLLGMSSSVAILLGHSFEPGSIYALPVFATLSEYTIGLFVLFFTTLLLPQRESALSPPV</sequence>
<name>A0A1N7LAT6_9RHOB</name>
<accession>A0A1N7LAT6</accession>
<dbReference type="STRING" id="633194.SAMN05421759_102534"/>
<feature type="transmembrane region" description="Helical" evidence="1">
    <location>
        <begin position="139"/>
        <end position="161"/>
    </location>
</feature>
<dbReference type="EMBL" id="FTOQ01000002">
    <property type="protein sequence ID" value="SIS70985.1"/>
    <property type="molecule type" value="Genomic_DNA"/>
</dbReference>
<evidence type="ECO:0000313" key="2">
    <source>
        <dbReference type="EMBL" id="SIS70985.1"/>
    </source>
</evidence>
<proteinExistence type="predicted"/>
<dbReference type="AlphaFoldDB" id="A0A1N7LAT6"/>
<dbReference type="RefSeq" id="WP_076446070.1">
    <property type="nucleotide sequence ID" value="NZ_FTOQ01000002.1"/>
</dbReference>
<dbReference type="Proteomes" id="UP000186684">
    <property type="component" value="Unassembled WGS sequence"/>
</dbReference>
<reference evidence="3" key="1">
    <citation type="submission" date="2017-01" db="EMBL/GenBank/DDBJ databases">
        <authorList>
            <person name="Varghese N."/>
            <person name="Submissions S."/>
        </authorList>
    </citation>
    <scope>NUCLEOTIDE SEQUENCE [LARGE SCALE GENOMIC DNA]</scope>
    <source>
        <strain evidence="3">DSM 29430</strain>
    </source>
</reference>
<feature type="transmembrane region" description="Helical" evidence="1">
    <location>
        <begin position="44"/>
        <end position="65"/>
    </location>
</feature>
<feature type="transmembrane region" description="Helical" evidence="1">
    <location>
        <begin position="77"/>
        <end position="94"/>
    </location>
</feature>
<keyword evidence="3" id="KW-1185">Reference proteome</keyword>
<feature type="transmembrane region" description="Helical" evidence="1">
    <location>
        <begin position="167"/>
        <end position="192"/>
    </location>
</feature>
<evidence type="ECO:0000256" key="1">
    <source>
        <dbReference type="SAM" id="Phobius"/>
    </source>
</evidence>
<organism evidence="2 3">
    <name type="scientific">Roseivivax lentus</name>
    <dbReference type="NCBI Taxonomy" id="633194"/>
    <lineage>
        <taxon>Bacteria</taxon>
        <taxon>Pseudomonadati</taxon>
        <taxon>Pseudomonadota</taxon>
        <taxon>Alphaproteobacteria</taxon>
        <taxon>Rhodobacterales</taxon>
        <taxon>Roseobacteraceae</taxon>
        <taxon>Roseivivax</taxon>
    </lineage>
</organism>
<keyword evidence="1" id="KW-0812">Transmembrane</keyword>
<keyword evidence="1" id="KW-0472">Membrane</keyword>
<feature type="transmembrane region" description="Helical" evidence="1">
    <location>
        <begin position="18"/>
        <end position="38"/>
    </location>
</feature>
<keyword evidence="1" id="KW-1133">Transmembrane helix</keyword>
<dbReference type="OrthoDB" id="9949620at2"/>
<feature type="transmembrane region" description="Helical" evidence="1">
    <location>
        <begin position="114"/>
        <end position="132"/>
    </location>
</feature>
<evidence type="ECO:0000313" key="3">
    <source>
        <dbReference type="Proteomes" id="UP000186684"/>
    </source>
</evidence>
<gene>
    <name evidence="2" type="ORF">SAMN05421759_102534</name>
</gene>
<protein>
    <submittedName>
        <fullName evidence="2">Uncharacterized protein</fullName>
    </submittedName>
</protein>